<dbReference type="EMBL" id="ATBP01000044">
    <property type="protein sequence ID" value="ETR73681.1"/>
    <property type="molecule type" value="Genomic_DNA"/>
</dbReference>
<dbReference type="Pfam" id="PF00496">
    <property type="entry name" value="SBP_bac_5"/>
    <property type="match status" value="1"/>
</dbReference>
<dbReference type="PANTHER" id="PTHR30290">
    <property type="entry name" value="PERIPLASMIC BINDING COMPONENT OF ABC TRANSPORTER"/>
    <property type="match status" value="1"/>
</dbReference>
<dbReference type="SUPFAM" id="SSF53850">
    <property type="entry name" value="Periplasmic binding protein-like II"/>
    <property type="match status" value="1"/>
</dbReference>
<dbReference type="Gene3D" id="3.40.190.10">
    <property type="entry name" value="Periplasmic binding protein-like II"/>
    <property type="match status" value="1"/>
</dbReference>
<proteinExistence type="predicted"/>
<dbReference type="Gene3D" id="3.90.76.10">
    <property type="entry name" value="Dipeptide-binding Protein, Domain 1"/>
    <property type="match status" value="1"/>
</dbReference>
<sequence>MTIRPNVWFHNGQPLTAEDVIYSFKRNMIVDPVSGPMWMLLEALTGNRSTRNNDGTINKQVIAQIDKAITCQNNTVVFHLPVPYPPFLALLTQAFSVVISRSWAIENHCWNGNIKQVHKFNNPQPGTEPLHHIANGTGAYRFKQWDPANQFIFERFNKYWGPQPYFQTAIIKCIKEWSARKLILQNGDAHRVSVDAPYYRDVRQMAHVKISRVPQLSVSCAFFCQNVKSKDNTGSGKLDGNGIPHNFFSDIHARKAFMHLFDRQSYGKEVFDGNAIIPSSPIIDGLSYQTNVPIYPYNLDMALTHLKKAWNGRVWKMGLYMVLAHNTGNEMREIAAHMLAENLMKICPKCRVDVIQVDWKDYLLGYRSFKYPIFITGWVADFPDPHNFVFPFMHSSGTYGRLMGLSNSSIDQLCDEGILTTDSDRRKSIYEKLQHLWYEKAFGLILYQQVNLRVYRDTVEGYVLNPMLTDGWENLKLLHNRKGELGSDLDY</sequence>
<gene>
    <name evidence="2" type="ORF">OMM_00771</name>
</gene>
<dbReference type="GO" id="GO:0030288">
    <property type="term" value="C:outer membrane-bounded periplasmic space"/>
    <property type="evidence" value="ECO:0007669"/>
    <property type="project" value="UniProtKB-ARBA"/>
</dbReference>
<comment type="caution">
    <text evidence="2">The sequence shown here is derived from an EMBL/GenBank/DDBJ whole genome shotgun (WGS) entry which is preliminary data.</text>
</comment>
<name>A0A1V1PFL4_9BACT</name>
<dbReference type="InterPro" id="IPR030678">
    <property type="entry name" value="Peptide/Ni-bd"/>
</dbReference>
<dbReference type="GO" id="GO:1904680">
    <property type="term" value="F:peptide transmembrane transporter activity"/>
    <property type="evidence" value="ECO:0007669"/>
    <property type="project" value="TreeGrafter"/>
</dbReference>
<dbReference type="GO" id="GO:0015833">
    <property type="term" value="P:peptide transport"/>
    <property type="evidence" value="ECO:0007669"/>
    <property type="project" value="TreeGrafter"/>
</dbReference>
<dbReference type="InterPro" id="IPR000914">
    <property type="entry name" value="SBP_5_dom"/>
</dbReference>
<evidence type="ECO:0000313" key="3">
    <source>
        <dbReference type="Proteomes" id="UP000189670"/>
    </source>
</evidence>
<evidence type="ECO:0000259" key="1">
    <source>
        <dbReference type="Pfam" id="PF00496"/>
    </source>
</evidence>
<evidence type="ECO:0000313" key="2">
    <source>
        <dbReference type="EMBL" id="ETR73681.1"/>
    </source>
</evidence>
<dbReference type="Gene3D" id="3.10.105.10">
    <property type="entry name" value="Dipeptide-binding Protein, Domain 3"/>
    <property type="match status" value="1"/>
</dbReference>
<dbReference type="GO" id="GO:0043190">
    <property type="term" value="C:ATP-binding cassette (ABC) transporter complex"/>
    <property type="evidence" value="ECO:0007669"/>
    <property type="project" value="InterPro"/>
</dbReference>
<accession>A0A1V1PFL4</accession>
<dbReference type="InterPro" id="IPR039424">
    <property type="entry name" value="SBP_5"/>
</dbReference>
<feature type="domain" description="Solute-binding protein family 5" evidence="1">
    <location>
        <begin position="1"/>
        <end position="398"/>
    </location>
</feature>
<dbReference type="PANTHER" id="PTHR30290:SF34">
    <property type="entry name" value="ABC TRANSPORTER, PERIPLASMIC OLIGO-PEPTIDE BINDING PROTEIN, PUTATIVE-RELATED"/>
    <property type="match status" value="1"/>
</dbReference>
<dbReference type="PIRSF" id="PIRSF002741">
    <property type="entry name" value="MppA"/>
    <property type="match status" value="1"/>
</dbReference>
<protein>
    <submittedName>
        <fullName evidence="2">Peptide/nickel transport system substrate-binding protein</fullName>
    </submittedName>
</protein>
<dbReference type="CDD" id="cd08512">
    <property type="entry name" value="PBP2_NikA_DppA_OppA_like_7"/>
    <property type="match status" value="1"/>
</dbReference>
<reference evidence="3" key="1">
    <citation type="submission" date="2012-11" db="EMBL/GenBank/DDBJ databases">
        <authorList>
            <person name="Lucero-Rivera Y.E."/>
            <person name="Tovar-Ramirez D."/>
        </authorList>
    </citation>
    <scope>NUCLEOTIDE SEQUENCE [LARGE SCALE GENOMIC DNA]</scope>
    <source>
        <strain evidence="3">Araruama</strain>
    </source>
</reference>
<dbReference type="Proteomes" id="UP000189670">
    <property type="component" value="Unassembled WGS sequence"/>
</dbReference>
<dbReference type="AlphaFoldDB" id="A0A1V1PFL4"/>
<organism evidence="2 3">
    <name type="scientific">Candidatus Magnetoglobus multicellularis str. Araruama</name>
    <dbReference type="NCBI Taxonomy" id="890399"/>
    <lineage>
        <taxon>Bacteria</taxon>
        <taxon>Pseudomonadati</taxon>
        <taxon>Thermodesulfobacteriota</taxon>
        <taxon>Desulfobacteria</taxon>
        <taxon>Desulfobacterales</taxon>
        <taxon>Desulfobacteraceae</taxon>
        <taxon>Candidatus Magnetoglobus</taxon>
    </lineage>
</organism>